<dbReference type="RefSeq" id="WP_378402021.1">
    <property type="nucleotide sequence ID" value="NZ_JBHTCS010000009.1"/>
</dbReference>
<dbReference type="PANTHER" id="PTHR42770:SF7">
    <property type="entry name" value="MEMBRANE PROTEIN"/>
    <property type="match status" value="1"/>
</dbReference>
<evidence type="ECO:0000256" key="1">
    <source>
        <dbReference type="ARBA" id="ARBA00004141"/>
    </source>
</evidence>
<accession>A0ABW2RUF5</accession>
<feature type="domain" description="Amino acid permease/ SLC12A" evidence="6">
    <location>
        <begin position="39"/>
        <end position="384"/>
    </location>
</feature>
<keyword evidence="8" id="KW-1185">Reference proteome</keyword>
<feature type="transmembrane region" description="Helical" evidence="5">
    <location>
        <begin position="196"/>
        <end position="217"/>
    </location>
</feature>
<feature type="transmembrane region" description="Helical" evidence="5">
    <location>
        <begin position="285"/>
        <end position="311"/>
    </location>
</feature>
<organism evidence="7 8">
    <name type="scientific">Rhodococcus daqingensis</name>
    <dbReference type="NCBI Taxonomy" id="2479363"/>
    <lineage>
        <taxon>Bacteria</taxon>
        <taxon>Bacillati</taxon>
        <taxon>Actinomycetota</taxon>
        <taxon>Actinomycetes</taxon>
        <taxon>Mycobacteriales</taxon>
        <taxon>Nocardiaceae</taxon>
        <taxon>Rhodococcus</taxon>
    </lineage>
</organism>
<dbReference type="Pfam" id="PF00324">
    <property type="entry name" value="AA_permease"/>
    <property type="match status" value="1"/>
</dbReference>
<feature type="transmembrane region" description="Helical" evidence="5">
    <location>
        <begin position="12"/>
        <end position="34"/>
    </location>
</feature>
<name>A0ABW2RUF5_9NOCA</name>
<gene>
    <name evidence="7" type="ORF">ACFQS9_04530</name>
</gene>
<evidence type="ECO:0000313" key="7">
    <source>
        <dbReference type="EMBL" id="MFC7447154.1"/>
    </source>
</evidence>
<comment type="subcellular location">
    <subcellularLocation>
        <location evidence="1">Membrane</location>
        <topology evidence="1">Multi-pass membrane protein</topology>
    </subcellularLocation>
</comment>
<protein>
    <submittedName>
        <fullName evidence="7">APC family permease</fullName>
    </submittedName>
</protein>
<reference evidence="8" key="1">
    <citation type="journal article" date="2019" name="Int. J. Syst. Evol. Microbiol.">
        <title>The Global Catalogue of Microorganisms (GCM) 10K type strain sequencing project: providing services to taxonomists for standard genome sequencing and annotation.</title>
        <authorList>
            <consortium name="The Broad Institute Genomics Platform"/>
            <consortium name="The Broad Institute Genome Sequencing Center for Infectious Disease"/>
            <person name="Wu L."/>
            <person name="Ma J."/>
        </authorList>
    </citation>
    <scope>NUCLEOTIDE SEQUENCE [LARGE SCALE GENOMIC DNA]</scope>
    <source>
        <strain evidence="8">ICMP 19430</strain>
    </source>
</reference>
<proteinExistence type="predicted"/>
<evidence type="ECO:0000256" key="2">
    <source>
        <dbReference type="ARBA" id="ARBA00022692"/>
    </source>
</evidence>
<evidence type="ECO:0000256" key="4">
    <source>
        <dbReference type="ARBA" id="ARBA00023136"/>
    </source>
</evidence>
<feature type="transmembrane region" description="Helical" evidence="5">
    <location>
        <begin position="85"/>
        <end position="109"/>
    </location>
</feature>
<dbReference type="Gene3D" id="1.20.1740.10">
    <property type="entry name" value="Amino acid/polyamine transporter I"/>
    <property type="match status" value="1"/>
</dbReference>
<sequence length="470" mass="48576">MAESTGLLSTRQLVALVVSSGIPAVGMASFPMLLFGTAGWGSWAAALLTTVVGFSLGRVIMVFARRSVASGSLSSYVAEVSGERSRAVVAGALLLGYLGQMVAIQVLAATYVTSFFTSTGFGFAGTPESLIVIFLLTGLVPAAIAWRGLDASVRWAVTLTVISVPVVLTISVASAWHTGLQLGQQLSMEGSTWGGILVGFGAAASWLAGFESGVTLAEETAEPTKSMPVAVLAVPVVTIGYLLVTMMQIPGLMLVGDQIRSGVSAPAALAELAGLGRGVGQACDLLLTVGVFAALIGFTNYLSRLVVGYAAEGMLPSLLSRHNRRHGTPTSAIAVATGISTVALIIVVAVSDEWGLTVYTMVSTSIVYLWAVPYACISVGVLVLLARERAMRVPIIVCALIGGTGMLWPWVNSLVDPPPSPINHVSYGAVIAVVVVGTAFYLQRARRGRDVADPVDTAGTDPAGEVDTVH</sequence>
<feature type="transmembrane region" description="Helical" evidence="5">
    <location>
        <begin position="229"/>
        <end position="249"/>
    </location>
</feature>
<feature type="transmembrane region" description="Helical" evidence="5">
    <location>
        <begin position="366"/>
        <end position="386"/>
    </location>
</feature>
<evidence type="ECO:0000313" key="8">
    <source>
        <dbReference type="Proteomes" id="UP001596484"/>
    </source>
</evidence>
<feature type="transmembrane region" description="Helical" evidence="5">
    <location>
        <begin position="129"/>
        <end position="149"/>
    </location>
</feature>
<keyword evidence="3 5" id="KW-1133">Transmembrane helix</keyword>
<keyword evidence="2 5" id="KW-0812">Transmembrane</keyword>
<feature type="transmembrane region" description="Helical" evidence="5">
    <location>
        <begin position="332"/>
        <end position="351"/>
    </location>
</feature>
<evidence type="ECO:0000259" key="6">
    <source>
        <dbReference type="Pfam" id="PF00324"/>
    </source>
</evidence>
<feature type="transmembrane region" description="Helical" evidence="5">
    <location>
        <begin position="393"/>
        <end position="412"/>
    </location>
</feature>
<dbReference type="PIRSF" id="PIRSF006060">
    <property type="entry name" value="AA_transporter"/>
    <property type="match status" value="1"/>
</dbReference>
<comment type="caution">
    <text evidence="7">The sequence shown here is derived from an EMBL/GenBank/DDBJ whole genome shotgun (WGS) entry which is preliminary data.</text>
</comment>
<evidence type="ECO:0000256" key="5">
    <source>
        <dbReference type="SAM" id="Phobius"/>
    </source>
</evidence>
<dbReference type="Proteomes" id="UP001596484">
    <property type="component" value="Unassembled WGS sequence"/>
</dbReference>
<feature type="transmembrane region" description="Helical" evidence="5">
    <location>
        <begin position="424"/>
        <end position="442"/>
    </location>
</feature>
<keyword evidence="4 5" id="KW-0472">Membrane</keyword>
<evidence type="ECO:0000256" key="3">
    <source>
        <dbReference type="ARBA" id="ARBA00022989"/>
    </source>
</evidence>
<dbReference type="PANTHER" id="PTHR42770">
    <property type="entry name" value="AMINO ACID TRANSPORTER-RELATED"/>
    <property type="match status" value="1"/>
</dbReference>
<dbReference type="EMBL" id="JBHTCS010000009">
    <property type="protein sequence ID" value="MFC7447154.1"/>
    <property type="molecule type" value="Genomic_DNA"/>
</dbReference>
<dbReference type="InterPro" id="IPR050367">
    <property type="entry name" value="APC_superfamily"/>
</dbReference>
<dbReference type="InterPro" id="IPR004841">
    <property type="entry name" value="AA-permease/SLC12A_dom"/>
</dbReference>
<feature type="transmembrane region" description="Helical" evidence="5">
    <location>
        <begin position="156"/>
        <end position="176"/>
    </location>
</feature>
<feature type="transmembrane region" description="Helical" evidence="5">
    <location>
        <begin position="40"/>
        <end position="64"/>
    </location>
</feature>